<accession>A0A2Z2NZC7</accession>
<dbReference type="Gene3D" id="3.40.630.70">
    <property type="entry name" value="Leucyl/phenylalanyl-tRNA-protein transferase, C-terminal domain"/>
    <property type="match status" value="1"/>
</dbReference>
<evidence type="ECO:0000256" key="1">
    <source>
        <dbReference type="ARBA" id="ARBA00004496"/>
    </source>
</evidence>
<keyword evidence="3 15" id="KW-0808">Transferase</keyword>
<keyword evidence="2 15" id="KW-0963">Cytoplasm</keyword>
<keyword evidence="17" id="KW-1185">Reference proteome</keyword>
<dbReference type="InterPro" id="IPR042203">
    <property type="entry name" value="Leu/Phe-tRNA_Trfase_C"/>
</dbReference>
<evidence type="ECO:0000256" key="3">
    <source>
        <dbReference type="ARBA" id="ARBA00022679"/>
    </source>
</evidence>
<dbReference type="KEGG" id="gai:IMCC3135_25375"/>
<dbReference type="NCBIfam" id="TIGR00667">
    <property type="entry name" value="aat"/>
    <property type="match status" value="1"/>
</dbReference>
<evidence type="ECO:0000256" key="6">
    <source>
        <dbReference type="ARBA" id="ARBA00050652"/>
    </source>
</evidence>
<comment type="catalytic activity">
    <reaction evidence="5 15">
        <text>L-phenylalanyl-tRNA(Phe) + an N-terminal L-alpha-aminoacyl-[protein] = an N-terminal L-phenylalanyl-L-alpha-aminoacyl-[protein] + tRNA(Phe)</text>
        <dbReference type="Rhea" id="RHEA:43632"/>
        <dbReference type="Rhea" id="RHEA-COMP:9668"/>
        <dbReference type="Rhea" id="RHEA-COMP:9699"/>
        <dbReference type="Rhea" id="RHEA-COMP:10636"/>
        <dbReference type="Rhea" id="RHEA-COMP:10637"/>
        <dbReference type="ChEBI" id="CHEBI:78442"/>
        <dbReference type="ChEBI" id="CHEBI:78531"/>
        <dbReference type="ChEBI" id="CHEBI:78597"/>
        <dbReference type="ChEBI" id="CHEBI:83561"/>
        <dbReference type="EC" id="2.3.2.6"/>
    </reaction>
</comment>
<evidence type="ECO:0000313" key="16">
    <source>
        <dbReference type="EMBL" id="ASJ75138.1"/>
    </source>
</evidence>
<dbReference type="Proteomes" id="UP000250079">
    <property type="component" value="Chromosome"/>
</dbReference>
<organism evidence="16 17">
    <name type="scientific">Granulosicoccus antarcticus IMCC3135</name>
    <dbReference type="NCBI Taxonomy" id="1192854"/>
    <lineage>
        <taxon>Bacteria</taxon>
        <taxon>Pseudomonadati</taxon>
        <taxon>Pseudomonadota</taxon>
        <taxon>Gammaproteobacteria</taxon>
        <taxon>Chromatiales</taxon>
        <taxon>Granulosicoccaceae</taxon>
        <taxon>Granulosicoccus</taxon>
    </lineage>
</organism>
<dbReference type="PANTHER" id="PTHR30098:SF2">
    <property type="entry name" value="LEUCYL_PHENYLALANYL-TRNA--PROTEIN TRANSFERASE"/>
    <property type="match status" value="1"/>
</dbReference>
<gene>
    <name evidence="15 16" type="primary">aat</name>
    <name evidence="16" type="ORF">IMCC3135_25375</name>
</gene>
<dbReference type="AlphaFoldDB" id="A0A2Z2NZC7"/>
<comment type="catalytic activity">
    <reaction evidence="7 15">
        <text>N-terminal L-lysyl-[protein] + L-leucyl-tRNA(Leu) = N-terminal L-leucyl-L-lysyl-[protein] + tRNA(Leu) + H(+)</text>
        <dbReference type="Rhea" id="RHEA:12340"/>
        <dbReference type="Rhea" id="RHEA-COMP:9613"/>
        <dbReference type="Rhea" id="RHEA-COMP:9622"/>
        <dbReference type="Rhea" id="RHEA-COMP:12670"/>
        <dbReference type="Rhea" id="RHEA-COMP:12671"/>
        <dbReference type="ChEBI" id="CHEBI:15378"/>
        <dbReference type="ChEBI" id="CHEBI:65249"/>
        <dbReference type="ChEBI" id="CHEBI:78442"/>
        <dbReference type="ChEBI" id="CHEBI:78494"/>
        <dbReference type="ChEBI" id="CHEBI:133043"/>
        <dbReference type="EC" id="2.3.2.6"/>
    </reaction>
</comment>
<comment type="similarity">
    <text evidence="9 15">Belongs to the L/F-transferase family.</text>
</comment>
<comment type="function">
    <text evidence="8 15">Functions in the N-end rule pathway of protein degradation where it conjugates Leu, Phe and, less efficiently, Met from aminoacyl-tRNAs to the N-termini of proteins containing an N-terminal arginine or lysine.</text>
</comment>
<evidence type="ECO:0000256" key="13">
    <source>
        <dbReference type="ARBA" id="ARBA00077165"/>
    </source>
</evidence>
<evidence type="ECO:0000256" key="4">
    <source>
        <dbReference type="ARBA" id="ARBA00023315"/>
    </source>
</evidence>
<proteinExistence type="inferred from homology"/>
<evidence type="ECO:0000256" key="2">
    <source>
        <dbReference type="ARBA" id="ARBA00022490"/>
    </source>
</evidence>
<comment type="catalytic activity">
    <reaction evidence="6 15">
        <text>N-terminal L-arginyl-[protein] + L-leucyl-tRNA(Leu) = N-terminal L-leucyl-L-arginyl-[protein] + tRNA(Leu) + H(+)</text>
        <dbReference type="Rhea" id="RHEA:50416"/>
        <dbReference type="Rhea" id="RHEA-COMP:9613"/>
        <dbReference type="Rhea" id="RHEA-COMP:9622"/>
        <dbReference type="Rhea" id="RHEA-COMP:12672"/>
        <dbReference type="Rhea" id="RHEA-COMP:12673"/>
        <dbReference type="ChEBI" id="CHEBI:15378"/>
        <dbReference type="ChEBI" id="CHEBI:64719"/>
        <dbReference type="ChEBI" id="CHEBI:78442"/>
        <dbReference type="ChEBI" id="CHEBI:78494"/>
        <dbReference type="ChEBI" id="CHEBI:133044"/>
        <dbReference type="EC" id="2.3.2.6"/>
    </reaction>
</comment>
<evidence type="ECO:0000256" key="14">
    <source>
        <dbReference type="ARBA" id="ARBA00083640"/>
    </source>
</evidence>
<evidence type="ECO:0000256" key="12">
    <source>
        <dbReference type="ARBA" id="ARBA00077136"/>
    </source>
</evidence>
<dbReference type="GO" id="GO:0008914">
    <property type="term" value="F:leucyl-tRNA--protein transferase activity"/>
    <property type="evidence" value="ECO:0007669"/>
    <property type="project" value="UniProtKB-UniRule"/>
</dbReference>
<protein>
    <recommendedName>
        <fullName evidence="11 15">Leucyl/phenylalanyl-tRNA--protein transferase</fullName>
        <ecNumber evidence="10 15">2.3.2.6</ecNumber>
    </recommendedName>
    <alternativeName>
        <fullName evidence="12 15">L/F-transferase</fullName>
    </alternativeName>
    <alternativeName>
        <fullName evidence="13 15">Leucyltransferase</fullName>
    </alternativeName>
    <alternativeName>
        <fullName evidence="14 15">Phenyalanyltransferase</fullName>
    </alternativeName>
</protein>
<evidence type="ECO:0000256" key="10">
    <source>
        <dbReference type="ARBA" id="ARBA00066767"/>
    </source>
</evidence>
<dbReference type="FunFam" id="3.30.70.3550:FF:000001">
    <property type="entry name" value="Leucyl/phenylalanyl-tRNA--protein transferase"/>
    <property type="match status" value="1"/>
</dbReference>
<evidence type="ECO:0000256" key="15">
    <source>
        <dbReference type="HAMAP-Rule" id="MF_00688"/>
    </source>
</evidence>
<dbReference type="EC" id="2.3.2.6" evidence="10 15"/>
<dbReference type="SUPFAM" id="SSF55729">
    <property type="entry name" value="Acyl-CoA N-acyltransferases (Nat)"/>
    <property type="match status" value="1"/>
</dbReference>
<evidence type="ECO:0000256" key="7">
    <source>
        <dbReference type="ARBA" id="ARBA00051538"/>
    </source>
</evidence>
<sequence>MPIPFLAPDDDVTPFPATCTALIEPNGLLMAGGNLSERRLLAAYRAGVFPWFEAGEPILWWSPDPRCVIWPDDIKISRSLGKTIRQGRYEVTENLAYREIMRRCGAPRKGSSGTWITDEMMAAYCHLNTLGIAHSLEVWMGHQLVGGLYGIRMGRVFVGESMFSTERDASKVALAHLATSGKYKLIDCQLETPHLASMGATTIKREHYLHLLNEYGDFPAESHLPESPRSSTA</sequence>
<reference evidence="16 17" key="1">
    <citation type="submission" date="2016-12" db="EMBL/GenBank/DDBJ databases">
        <authorList>
            <person name="Song W.-J."/>
            <person name="Kurnit D.M."/>
        </authorList>
    </citation>
    <scope>NUCLEOTIDE SEQUENCE [LARGE SCALE GENOMIC DNA]</scope>
    <source>
        <strain evidence="16 17">IMCC3135</strain>
    </source>
</reference>
<comment type="subcellular location">
    <subcellularLocation>
        <location evidence="1 15">Cytoplasm</location>
    </subcellularLocation>
</comment>
<evidence type="ECO:0000256" key="5">
    <source>
        <dbReference type="ARBA" id="ARBA00050607"/>
    </source>
</evidence>
<evidence type="ECO:0000256" key="9">
    <source>
        <dbReference type="ARBA" id="ARBA00061535"/>
    </source>
</evidence>
<name>A0A2Z2NZC7_9GAMM</name>
<dbReference type="EMBL" id="CP018632">
    <property type="protein sequence ID" value="ASJ75138.1"/>
    <property type="molecule type" value="Genomic_DNA"/>
</dbReference>
<dbReference type="RefSeq" id="WP_088920087.1">
    <property type="nucleotide sequence ID" value="NZ_CP018632.1"/>
</dbReference>
<dbReference type="InterPro" id="IPR016181">
    <property type="entry name" value="Acyl_CoA_acyltransferase"/>
</dbReference>
<dbReference type="InterPro" id="IPR042221">
    <property type="entry name" value="Leu/Phe-tRNA_Trfase_N"/>
</dbReference>
<dbReference type="GO" id="GO:0030163">
    <property type="term" value="P:protein catabolic process"/>
    <property type="evidence" value="ECO:0007669"/>
    <property type="project" value="UniProtKB-UniRule"/>
</dbReference>
<dbReference type="Pfam" id="PF03588">
    <property type="entry name" value="Leu_Phe_trans"/>
    <property type="match status" value="1"/>
</dbReference>
<evidence type="ECO:0000256" key="8">
    <source>
        <dbReference type="ARBA" id="ARBA00054043"/>
    </source>
</evidence>
<evidence type="ECO:0000256" key="11">
    <source>
        <dbReference type="ARBA" id="ARBA00074372"/>
    </source>
</evidence>
<dbReference type="InterPro" id="IPR004616">
    <property type="entry name" value="Leu/Phe-tRNA_Trfase"/>
</dbReference>
<dbReference type="HAMAP" id="MF_00688">
    <property type="entry name" value="Leu_Phe_trans"/>
    <property type="match status" value="1"/>
</dbReference>
<evidence type="ECO:0000313" key="17">
    <source>
        <dbReference type="Proteomes" id="UP000250079"/>
    </source>
</evidence>
<dbReference type="Gene3D" id="3.30.70.3550">
    <property type="entry name" value="Leucyl/phenylalanyl-tRNA-protein transferase, N-terminal domain"/>
    <property type="match status" value="1"/>
</dbReference>
<dbReference type="PANTHER" id="PTHR30098">
    <property type="entry name" value="LEUCYL/PHENYLALANYL-TRNA--PROTEIN TRANSFERASE"/>
    <property type="match status" value="1"/>
</dbReference>
<dbReference type="OrthoDB" id="9790282at2"/>
<dbReference type="GO" id="GO:0005737">
    <property type="term" value="C:cytoplasm"/>
    <property type="evidence" value="ECO:0007669"/>
    <property type="project" value="UniProtKB-SubCell"/>
</dbReference>
<keyword evidence="4 15" id="KW-0012">Acyltransferase</keyword>